<keyword evidence="1" id="KW-0472">Membrane</keyword>
<protein>
    <submittedName>
        <fullName evidence="2">Uncharacterized protein</fullName>
    </submittedName>
</protein>
<reference evidence="2" key="1">
    <citation type="journal article" date="2021" name="Nat. Commun.">
        <title>Genetic determinants of endophytism in the Arabidopsis root mycobiome.</title>
        <authorList>
            <person name="Mesny F."/>
            <person name="Miyauchi S."/>
            <person name="Thiergart T."/>
            <person name="Pickel B."/>
            <person name="Atanasova L."/>
            <person name="Karlsson M."/>
            <person name="Huettel B."/>
            <person name="Barry K.W."/>
            <person name="Haridas S."/>
            <person name="Chen C."/>
            <person name="Bauer D."/>
            <person name="Andreopoulos W."/>
            <person name="Pangilinan J."/>
            <person name="LaButti K."/>
            <person name="Riley R."/>
            <person name="Lipzen A."/>
            <person name="Clum A."/>
            <person name="Drula E."/>
            <person name="Henrissat B."/>
            <person name="Kohler A."/>
            <person name="Grigoriev I.V."/>
            <person name="Martin F.M."/>
            <person name="Hacquard S."/>
        </authorList>
    </citation>
    <scope>NUCLEOTIDE SEQUENCE</scope>
    <source>
        <strain evidence="2">MPI-CAGE-AT-0021</strain>
    </source>
</reference>
<evidence type="ECO:0000313" key="3">
    <source>
        <dbReference type="Proteomes" id="UP000717696"/>
    </source>
</evidence>
<keyword evidence="1" id="KW-1133">Transmembrane helix</keyword>
<sequence length="855" mass="96556">MSYKALQRTCHAASWVRWLKHVTTTLGRYHWLLLKPCIPCSFHPLPPDLLSSFPSYAPFGRLYSVALLNTLPHRTLSTSPVTRLICILPAVFLLAVTSSFFMARRSIKARLLANSTIRPDLGQIKKMPKQLPDPDNGRGYPPYDPQISRQRLEVLGYHPDATVHTQEDIEAEWTHTAELYLNRPTRDEYTTGHYRQNLGKYSYSDIFTSLTADVVNAAPANADNGIVNLARNNAIPIPKRISSGFLAMFSGNAPQGAAISMFLAKDGYKTIESFAVACPQAWAQSSSNMAVWDFSAQVFHHQPRGNVFLALNPEYSIQDADDEVVHAGRCERLAKESVAKVITQVHNACGPTTPFWGPPQSALAISAQTTNVSNFLASVYTLDAVNMIRSLPHIHGIRQKMERFVPVKSMVYQPYAQTALKGLLNFLAAIEARSQKTHVLHLTNLPLVDRRIVAVILRSCPQITMIGIYDCPLIHFGDVICLLDLIHEVNQIRKAKNQPPVQKFDFFPHFNMGIPYVDRAAGTHGITWSSVSADLAQRGIFRILLEAYNKACCMGLELLFEEGKAFRQYLAQLPLQPLAVVNFLSGLMRHHDAQMRHQTRRNRIEVREGMYDALKAVRLGIENISRDGHEWYGFQMGEYLVFCSSCGNEMVEEFFTQGQRDAPPYSRVCAGCVLRGEMDTERNQQKQENLSILLTLFPAWNGLYFNADAPMNMFTKFMRIRARINFRPPPPPMQEDRAGHLFQPQFVMPLVRDNKAHYDSLQGLPSLKWLVYGSERQWQSAIHVAMVTDVERVTAHLLGDHYPESIGMLAAFKHTRLDRAKPNHFDEGQGRPRASLQFCFESALVIKAAIHRKAF</sequence>
<feature type="transmembrane region" description="Helical" evidence="1">
    <location>
        <begin position="84"/>
        <end position="103"/>
    </location>
</feature>
<dbReference type="OrthoDB" id="5428138at2759"/>
<dbReference type="EMBL" id="JAGMUU010000004">
    <property type="protein sequence ID" value="KAH7155489.1"/>
    <property type="molecule type" value="Genomic_DNA"/>
</dbReference>
<dbReference type="Proteomes" id="UP000717696">
    <property type="component" value="Unassembled WGS sequence"/>
</dbReference>
<evidence type="ECO:0000256" key="1">
    <source>
        <dbReference type="SAM" id="Phobius"/>
    </source>
</evidence>
<name>A0A9P9F763_9HYPO</name>
<proteinExistence type="predicted"/>
<organism evidence="2 3">
    <name type="scientific">Dactylonectria estremocensis</name>
    <dbReference type="NCBI Taxonomy" id="1079267"/>
    <lineage>
        <taxon>Eukaryota</taxon>
        <taxon>Fungi</taxon>
        <taxon>Dikarya</taxon>
        <taxon>Ascomycota</taxon>
        <taxon>Pezizomycotina</taxon>
        <taxon>Sordariomycetes</taxon>
        <taxon>Hypocreomycetidae</taxon>
        <taxon>Hypocreales</taxon>
        <taxon>Nectriaceae</taxon>
        <taxon>Dactylonectria</taxon>
    </lineage>
</organism>
<keyword evidence="1" id="KW-0812">Transmembrane</keyword>
<keyword evidence="3" id="KW-1185">Reference proteome</keyword>
<gene>
    <name evidence="2" type="ORF">B0J13DRAFT_655168</name>
</gene>
<comment type="caution">
    <text evidence="2">The sequence shown here is derived from an EMBL/GenBank/DDBJ whole genome shotgun (WGS) entry which is preliminary data.</text>
</comment>
<dbReference type="AlphaFoldDB" id="A0A9P9F763"/>
<accession>A0A9P9F763</accession>
<evidence type="ECO:0000313" key="2">
    <source>
        <dbReference type="EMBL" id="KAH7155489.1"/>
    </source>
</evidence>